<keyword evidence="1" id="KW-0479">Metal-binding</keyword>
<keyword evidence="2 4" id="KW-0863">Zinc-finger</keyword>
<keyword evidence="3" id="KW-0862">Zinc</keyword>
<accession>A0A077QWZ0</accession>
<dbReference type="PROSITE" id="PS51501">
    <property type="entry name" value="ZF_DNL"/>
    <property type="match status" value="1"/>
</dbReference>
<sequence length="215" mass="23640">MSANRIFAPLGRNVASSSQQVVQRSFAATTKSMTHQPAFARSQSTWRASTPSLPSLIVASHNLLQRQPFHTSSTSLDDRSRTEHLLPETIPSQFSSVKTADEEIPLSSSIPVTGERTPIAQIEQRLAITFTCTVDECGHRSTHEFSKRSYTKGIVIVQCPGCKNRHLIADNLSWFTETEDEPRTIEQMIEAKGGKVTRGTVGVDGKTGETIEILS</sequence>
<dbReference type="EMBL" id="HG529494">
    <property type="protein sequence ID" value="CDI50951.1"/>
    <property type="molecule type" value="Genomic_DNA"/>
</dbReference>
<evidence type="ECO:0000256" key="3">
    <source>
        <dbReference type="ARBA" id="ARBA00022833"/>
    </source>
</evidence>
<evidence type="ECO:0000256" key="1">
    <source>
        <dbReference type="ARBA" id="ARBA00022723"/>
    </source>
</evidence>
<evidence type="ECO:0000256" key="2">
    <source>
        <dbReference type="ARBA" id="ARBA00022771"/>
    </source>
</evidence>
<proteinExistence type="predicted"/>
<feature type="domain" description="DNL-type" evidence="5">
    <location>
        <begin position="123"/>
        <end position="215"/>
    </location>
</feature>
<evidence type="ECO:0000256" key="4">
    <source>
        <dbReference type="PROSITE-ProRule" id="PRU00834"/>
    </source>
</evidence>
<evidence type="ECO:0000259" key="5">
    <source>
        <dbReference type="PROSITE" id="PS51501"/>
    </source>
</evidence>
<dbReference type="GO" id="GO:0006457">
    <property type="term" value="P:protein folding"/>
    <property type="evidence" value="ECO:0007669"/>
    <property type="project" value="TreeGrafter"/>
</dbReference>
<dbReference type="PANTHER" id="PTHR20922:SF13">
    <property type="entry name" value="DNL-TYPE ZINC FINGER PROTEIN"/>
    <property type="match status" value="1"/>
</dbReference>
<name>A0A077QWZ0_9BASI</name>
<evidence type="ECO:0000313" key="6">
    <source>
        <dbReference type="EMBL" id="CDI50951.1"/>
    </source>
</evidence>
<organism evidence="6">
    <name type="scientific">Melanopsichium pennsylvanicum 4</name>
    <dbReference type="NCBI Taxonomy" id="1398559"/>
    <lineage>
        <taxon>Eukaryota</taxon>
        <taxon>Fungi</taxon>
        <taxon>Dikarya</taxon>
        <taxon>Basidiomycota</taxon>
        <taxon>Ustilaginomycotina</taxon>
        <taxon>Ustilaginomycetes</taxon>
        <taxon>Ustilaginales</taxon>
        <taxon>Ustilaginaceae</taxon>
        <taxon>Melanopsichium</taxon>
    </lineage>
</organism>
<dbReference type="GO" id="GO:0030150">
    <property type="term" value="P:protein import into mitochondrial matrix"/>
    <property type="evidence" value="ECO:0007669"/>
    <property type="project" value="TreeGrafter"/>
</dbReference>
<protein>
    <submittedName>
        <fullName evidence="6">Related to ZIM17-Zinc finger Motif protein, mitochondrial</fullName>
    </submittedName>
</protein>
<dbReference type="PANTHER" id="PTHR20922">
    <property type="entry name" value="DNL-TYPE ZINC FINGER PROTEIN"/>
    <property type="match status" value="1"/>
</dbReference>
<dbReference type="GO" id="GO:0008270">
    <property type="term" value="F:zinc ion binding"/>
    <property type="evidence" value="ECO:0007669"/>
    <property type="project" value="UniProtKB-KW"/>
</dbReference>
<reference evidence="6" key="1">
    <citation type="journal article" date="2014" name="Genome Biol. Evol.">
        <title>Gene Loss Rather Than Gene Gain Is Associated with a Host Jump from Monocots to Dicots in the Smut Fungus Melanopsichium pennsylvanicum.</title>
        <authorList>
            <person name="Sharma R."/>
            <person name="Mishra B."/>
            <person name="Runge F."/>
            <person name="Thines M."/>
        </authorList>
    </citation>
    <scope>NUCLEOTIDE SEQUENCE</scope>
    <source>
        <strain evidence="6">4</strain>
    </source>
</reference>
<dbReference type="InterPro" id="IPR024158">
    <property type="entry name" value="Mt_import_TIM15"/>
</dbReference>
<dbReference type="Pfam" id="PF05180">
    <property type="entry name" value="zf-DNL"/>
    <property type="match status" value="1"/>
</dbReference>
<dbReference type="GO" id="GO:0050821">
    <property type="term" value="P:protein stabilization"/>
    <property type="evidence" value="ECO:0007669"/>
    <property type="project" value="TreeGrafter"/>
</dbReference>
<dbReference type="AlphaFoldDB" id="A0A077QWZ0"/>
<dbReference type="InterPro" id="IPR007853">
    <property type="entry name" value="Znf_DNL-typ"/>
</dbReference>
<dbReference type="GO" id="GO:0005739">
    <property type="term" value="C:mitochondrion"/>
    <property type="evidence" value="ECO:0007669"/>
    <property type="project" value="TreeGrafter"/>
</dbReference>
<dbReference type="GO" id="GO:0051087">
    <property type="term" value="F:protein-folding chaperone binding"/>
    <property type="evidence" value="ECO:0007669"/>
    <property type="project" value="TreeGrafter"/>
</dbReference>